<dbReference type="OrthoDB" id="27553at10239"/>
<dbReference type="GeneID" id="3294411"/>
<evidence type="ECO:0000313" key="4">
    <source>
        <dbReference type="Proteomes" id="UP000013923"/>
    </source>
</evidence>
<dbReference type="Proteomes" id="UP000013923">
    <property type="component" value="Genome"/>
</dbReference>
<evidence type="ECO:0000313" key="1">
    <source>
        <dbReference type="EMBL" id="AAX44420.1"/>
    </source>
</evidence>
<organism evidence="1 3">
    <name type="scientific">Prochlorococcus phage P-SSM2</name>
    <dbReference type="NCBI Taxonomy" id="268746"/>
    <lineage>
        <taxon>Viruses</taxon>
        <taxon>Duplodnaviria</taxon>
        <taxon>Heunggongvirae</taxon>
        <taxon>Uroviricota</taxon>
        <taxon>Caudoviricetes</taxon>
        <taxon>Pantevenvirales</taxon>
        <taxon>Kyanoviridae</taxon>
        <taxon>Salacisavirus</taxon>
        <taxon>Salacisavirus pssm2</taxon>
    </lineage>
</organism>
<reference evidence="2 4" key="2">
    <citation type="submission" date="2009-10" db="EMBL/GenBank/DDBJ databases">
        <title>The Genome Sequence of Prochlorococcus phage P-SSM2.</title>
        <authorList>
            <consortium name="The Broad Institute Genome Sequencing Platform"/>
            <person name="Henn M.R."/>
            <person name="Sullivan M.S."/>
            <person name="Osburne M.S."/>
            <person name="Levin J."/>
            <person name="Malboeuf C."/>
            <person name="Casali M."/>
            <person name="Russ C."/>
            <person name="Lennon N."/>
            <person name="Chapman S.B."/>
            <person name="Erlich R."/>
            <person name="Young S.K."/>
            <person name="Koehrsen M."/>
            <person name="Yandava C."/>
            <person name="Zeng Q."/>
            <person name="Alvarado L."/>
            <person name="Anderson S."/>
            <person name="Berlin A."/>
            <person name="Borenstein D."/>
            <person name="Chen Z."/>
            <person name="Engels R."/>
            <person name="Freedman E."/>
            <person name="Gellesch M."/>
            <person name="Goldberg J."/>
            <person name="Green L."/>
            <person name="Griggs A."/>
            <person name="Gujja S."/>
            <person name="Heilman E.R."/>
            <person name="Heiman D."/>
            <person name="Hepburn T."/>
            <person name="Howarth C."/>
            <person name="Jen D."/>
            <person name="Larson L."/>
            <person name="Lewis B."/>
            <person name="Mehta T."/>
            <person name="Park D."/>
            <person name="Pearson M."/>
            <person name="Richards J."/>
            <person name="Rizzolo K."/>
            <person name="Roberts A."/>
            <person name="Ryan E."/>
            <person name="Saif S."/>
            <person name="Shea T."/>
            <person name="Shenoy N."/>
            <person name="Sisk P."/>
            <person name="Stolte C."/>
            <person name="Sykes S."/>
            <person name="Walk T."/>
            <person name="White J."/>
            <person name="Yu Q."/>
            <person name="Coleman M.L."/>
            <person name="Huang K.H."/>
            <person name="Weigele P.R."/>
            <person name="DeFrancesco A.S."/>
            <person name="Kern S.E."/>
            <person name="Thompson L.R."/>
            <person name="Fu R."/>
            <person name="Hombeck B."/>
            <person name="Chisholm S.W."/>
            <person name="Haas B."/>
            <person name="Nusbaum C."/>
            <person name="Birren B."/>
        </authorList>
    </citation>
    <scope>NUCLEOTIDE SEQUENCE [LARGE SCALE GENOMIC DNA]</scope>
    <source>
        <strain evidence="2">P-SSM2</strain>
    </source>
</reference>
<protein>
    <submittedName>
        <fullName evidence="1">Uncharacterized protein</fullName>
    </submittedName>
</protein>
<dbReference type="EMBL" id="GU071092">
    <property type="protein sequence ID" value="ACY75918.1"/>
    <property type="molecule type" value="Genomic_DNA"/>
</dbReference>
<proteinExistence type="predicted"/>
<gene>
    <name evidence="2" type="ORF">PCMG_00042</name>
    <name evidence="1" type="ORF">PSSM2_042</name>
</gene>
<accession>Q58MW2</accession>
<evidence type="ECO:0000313" key="3">
    <source>
        <dbReference type="Proteomes" id="UP000000991"/>
    </source>
</evidence>
<name>Q58MW2_BPPRM</name>
<keyword evidence="3" id="KW-1185">Reference proteome</keyword>
<dbReference type="KEGG" id="vg:3294411"/>
<evidence type="ECO:0000313" key="2">
    <source>
        <dbReference type="EMBL" id="ACY75918.1"/>
    </source>
</evidence>
<reference evidence="1 3" key="3">
    <citation type="journal article" date="2010" name="Environ. Microbiol.">
        <title>Genomic analysis of oceanic cyanobacterial myoviruses compared with T4-like myoviruses from diverse hosts and environments.</title>
        <authorList>
            <person name="Sullivan M.B."/>
            <person name="Huang K.H."/>
            <person name="Ignacio-Espinoza J.C."/>
            <person name="Berlin A.M."/>
            <person name="Kelly L."/>
            <person name="Weigele P.R."/>
            <person name="DeFrancesco A.S."/>
            <person name="Kern S.E."/>
            <person name="Thompson L.R."/>
            <person name="Young S."/>
            <person name="Yandava C."/>
            <person name="Fu R."/>
            <person name="Krastins B."/>
            <person name="Chase M."/>
            <person name="Sarracino D."/>
            <person name="Osburne M.S."/>
            <person name="Henn M.R."/>
            <person name="Chisholm S.W."/>
        </authorList>
    </citation>
    <scope>NUCLEOTIDE SEQUENCE [LARGE SCALE GENOMIC DNA]</scope>
</reference>
<dbReference type="EMBL" id="AY939844">
    <property type="protein sequence ID" value="AAX44420.1"/>
    <property type="molecule type" value="Genomic_DNA"/>
</dbReference>
<reference evidence="1 3" key="1">
    <citation type="journal article" date="2005" name="PLoS Biol.">
        <title>Three Prochlorococcus cyanophage genomes: signature features and ecological interpretations.</title>
        <authorList>
            <person name="Sullivan M.B."/>
            <person name="Coleman M.L."/>
            <person name="Weigele P."/>
            <person name="Rohwer F."/>
            <person name="Chisholm S.W."/>
        </authorList>
    </citation>
    <scope>NUCLEOTIDE SEQUENCE</scope>
</reference>
<organismHost>
    <name type="scientific">Prochlorococcus</name>
    <dbReference type="NCBI Taxonomy" id="1218"/>
</organismHost>
<dbReference type="SMR" id="Q58MW2"/>
<dbReference type="RefSeq" id="YP_214274.1">
    <property type="nucleotide sequence ID" value="NC_006883.2"/>
</dbReference>
<sequence length="49" mass="5395">MQVKVKLHINGHIFTESVATDDVFVAEDIALARNPGAEIISSNLSNGWW</sequence>
<dbReference type="Proteomes" id="UP000000991">
    <property type="component" value="Segment"/>
</dbReference>